<proteinExistence type="predicted"/>
<evidence type="ECO:0000256" key="6">
    <source>
        <dbReference type="SAM" id="SignalP"/>
    </source>
</evidence>
<keyword evidence="3" id="KW-0677">Repeat</keyword>
<dbReference type="SMART" id="SM00369">
    <property type="entry name" value="LRR_TYP"/>
    <property type="match status" value="10"/>
</dbReference>
<dbReference type="Gene3D" id="3.80.10.10">
    <property type="entry name" value="Ribonuclease Inhibitor"/>
    <property type="match status" value="3"/>
</dbReference>
<keyword evidence="7" id="KW-1185">Reference proteome</keyword>
<organism evidence="7 8">
    <name type="scientific">Parastrongyloides trichosuri</name>
    <name type="common">Possum-specific nematode worm</name>
    <dbReference type="NCBI Taxonomy" id="131310"/>
    <lineage>
        <taxon>Eukaryota</taxon>
        <taxon>Metazoa</taxon>
        <taxon>Ecdysozoa</taxon>
        <taxon>Nematoda</taxon>
        <taxon>Chromadorea</taxon>
        <taxon>Rhabditida</taxon>
        <taxon>Tylenchina</taxon>
        <taxon>Panagrolaimomorpha</taxon>
        <taxon>Strongyloidoidea</taxon>
        <taxon>Strongyloididae</taxon>
        <taxon>Parastrongyloides</taxon>
    </lineage>
</organism>
<dbReference type="STRING" id="131310.A0A0N4ZN44"/>
<evidence type="ECO:0000256" key="4">
    <source>
        <dbReference type="SAM" id="MobiDB-lite"/>
    </source>
</evidence>
<dbReference type="GO" id="GO:0005615">
    <property type="term" value="C:extracellular space"/>
    <property type="evidence" value="ECO:0007669"/>
    <property type="project" value="TreeGrafter"/>
</dbReference>
<dbReference type="InterPro" id="IPR003591">
    <property type="entry name" value="Leu-rich_rpt_typical-subtyp"/>
</dbReference>
<keyword evidence="5" id="KW-0812">Transmembrane</keyword>
<feature type="region of interest" description="Disordered" evidence="4">
    <location>
        <begin position="631"/>
        <end position="667"/>
    </location>
</feature>
<accession>A0A0N4ZN44</accession>
<dbReference type="Pfam" id="PF00560">
    <property type="entry name" value="LRR_1"/>
    <property type="match status" value="2"/>
</dbReference>
<sequence length="667" mass="75088">MKSWFLLFYILIFFLSNKANSTSIQGCLSTNEFVLINEGNTKTITENFCFCNRNDRELYDIVCLFGSNSKNLKESMEAVIASNNTIETISIRNANVSEFDFSDNLLSKLSPQLIEFEMSNCRGQINLDKAFTNLEVLESIFIENCNLEKIPTSISNLSGLKSLSISDNKISNISNDDFSKNFMSLEYLNLAGNFISDLAPNTLSSLIRLETLKIGQHNHASKSLMKEISKMNNLKAIDLSGIDGLTSINETMFDNLQNLEELSLAGCSLTSINSTTFKNLKNLKILDLRVNLIENITEDAFNSFSNLTHLSLAGNFIKSLKPNMWNGMKKLVVLDLSYNELKELKKSSFEHLGKSLKELNLADNKILKSIDSNALDGLIMLQKFNASSTSIKSIDNKLFEHLASLEVVDLSNCKIEKIDKDAFLQQEFSLKKLYLNGNKLTSMDPLIINKLEAITEIDIANNPWLCNDKIGEIKDAITKKYEISAKYKTEFFLKESNNTQCDRPLKLQRQKLMELNSKKLEIYDPSKDFTTTTISTTTSEIDTTTAFNIDDITIVAGNGTDELTKPITDNNNEDKPMYNINAVNKDNQQSNSGMVPWQGALIVIFAILTVVTLGIIVVKKVRNDLKNQKIHPAVSPNTSTKVQHHPVSLRDIEEVNERRRDSKLQIE</sequence>
<dbReference type="Proteomes" id="UP000038045">
    <property type="component" value="Unplaced"/>
</dbReference>
<feature type="compositionally biased region" description="Basic and acidic residues" evidence="4">
    <location>
        <begin position="648"/>
        <end position="667"/>
    </location>
</feature>
<keyword evidence="5" id="KW-1133">Transmembrane helix</keyword>
<evidence type="ECO:0000256" key="3">
    <source>
        <dbReference type="ARBA" id="ARBA00022737"/>
    </source>
</evidence>
<evidence type="ECO:0000256" key="2">
    <source>
        <dbReference type="ARBA" id="ARBA00022729"/>
    </source>
</evidence>
<evidence type="ECO:0000256" key="1">
    <source>
        <dbReference type="ARBA" id="ARBA00022614"/>
    </source>
</evidence>
<dbReference type="InterPro" id="IPR001611">
    <property type="entry name" value="Leu-rich_rpt"/>
</dbReference>
<keyword evidence="1" id="KW-0433">Leucine-rich repeat</keyword>
<dbReference type="PANTHER" id="PTHR24373">
    <property type="entry name" value="SLIT RELATED LEUCINE-RICH REPEAT NEURONAL PROTEIN"/>
    <property type="match status" value="1"/>
</dbReference>
<dbReference type="SMART" id="SM00365">
    <property type="entry name" value="LRR_SD22"/>
    <property type="match status" value="6"/>
</dbReference>
<evidence type="ECO:0000313" key="7">
    <source>
        <dbReference type="Proteomes" id="UP000038045"/>
    </source>
</evidence>
<dbReference type="WBParaSite" id="PTRK_0000995900.1">
    <property type="protein sequence ID" value="PTRK_0000995900.1"/>
    <property type="gene ID" value="PTRK_0000995900"/>
</dbReference>
<dbReference type="AlphaFoldDB" id="A0A0N4ZN44"/>
<dbReference type="PANTHER" id="PTHR24373:SF275">
    <property type="entry name" value="TIR DOMAIN-CONTAINING PROTEIN"/>
    <property type="match status" value="1"/>
</dbReference>
<feature type="chain" id="PRO_5005892002" evidence="6">
    <location>
        <begin position="22"/>
        <end position="667"/>
    </location>
</feature>
<dbReference type="SUPFAM" id="SSF52047">
    <property type="entry name" value="RNI-like"/>
    <property type="match status" value="1"/>
</dbReference>
<dbReference type="SUPFAM" id="SSF52058">
    <property type="entry name" value="L domain-like"/>
    <property type="match status" value="1"/>
</dbReference>
<dbReference type="InterPro" id="IPR050328">
    <property type="entry name" value="Dev_Immune_Receptor"/>
</dbReference>
<protein>
    <submittedName>
        <fullName evidence="8">LRRCT domain-containing protein</fullName>
    </submittedName>
</protein>
<keyword evidence="2 6" id="KW-0732">Signal</keyword>
<name>A0A0N4ZN44_PARTI</name>
<dbReference type="PROSITE" id="PS51450">
    <property type="entry name" value="LRR"/>
    <property type="match status" value="6"/>
</dbReference>
<dbReference type="Pfam" id="PF13855">
    <property type="entry name" value="LRR_8"/>
    <property type="match status" value="2"/>
</dbReference>
<reference evidence="8" key="1">
    <citation type="submission" date="2017-02" db="UniProtKB">
        <authorList>
            <consortium name="WormBaseParasite"/>
        </authorList>
    </citation>
    <scope>IDENTIFICATION</scope>
</reference>
<feature type="transmembrane region" description="Helical" evidence="5">
    <location>
        <begin position="597"/>
        <end position="618"/>
    </location>
</feature>
<keyword evidence="5" id="KW-0472">Membrane</keyword>
<dbReference type="InterPro" id="IPR032675">
    <property type="entry name" value="LRR_dom_sf"/>
</dbReference>
<evidence type="ECO:0000313" key="8">
    <source>
        <dbReference type="WBParaSite" id="PTRK_0000995900.1"/>
    </source>
</evidence>
<evidence type="ECO:0000256" key="5">
    <source>
        <dbReference type="SAM" id="Phobius"/>
    </source>
</evidence>
<dbReference type="GO" id="GO:0031012">
    <property type="term" value="C:extracellular matrix"/>
    <property type="evidence" value="ECO:0007669"/>
    <property type="project" value="TreeGrafter"/>
</dbReference>
<feature type="signal peptide" evidence="6">
    <location>
        <begin position="1"/>
        <end position="21"/>
    </location>
</feature>